<organism evidence="1 2">
    <name type="scientific">Vibrio phage vB_VpaS_MAR10</name>
    <dbReference type="NCBI Taxonomy" id="1229755"/>
    <lineage>
        <taxon>Viruses</taxon>
        <taxon>Duplodnaviria</taxon>
        <taxon>Heunggongvirae</taxon>
        <taxon>Uroviricota</taxon>
        <taxon>Caudoviricetes</taxon>
        <taxon>Mardecavirus</taxon>
        <taxon>Mardecavirus MAR10</taxon>
    </lineage>
</organism>
<name>K7R9E7_9CAUD</name>
<reference evidence="1 2" key="1">
    <citation type="journal article" date="2012" name="J. Virol.">
        <title>Genome Sequence of Temperate Vibrio parahaemolyticus Bacteriophage vB_VpaS_MAR10.</title>
        <authorList>
            <person name="Alanis Villa A."/>
            <person name="Kropinski A.M."/>
            <person name="Abbasifar R."/>
            <person name="Abbasifar A."/>
            <person name="Griffiths M.W."/>
        </authorList>
    </citation>
    <scope>NUCLEOTIDE SEQUENCE [LARGE SCALE GENOMIC DNA]</scope>
</reference>
<evidence type="ECO:0000313" key="1">
    <source>
        <dbReference type="EMBL" id="AFV81288.1"/>
    </source>
</evidence>
<keyword evidence="2" id="KW-1185">Reference proteome</keyword>
<sequence length="102" mass="11594">MSRVPTDLTVSRKVMQDLSTREALVLAYIQARLDYSTSKERKMEDDLIWVRVPAQEIAEELGMSGRTVQRSIPLLVKAGKLTTKKLSYDSMDSANWFAVTKE</sequence>
<dbReference type="EMBL" id="JX556418">
    <property type="protein sequence ID" value="AFV81288.1"/>
    <property type="molecule type" value="Genomic_DNA"/>
</dbReference>
<dbReference type="GeneID" id="14181787"/>
<protein>
    <submittedName>
        <fullName evidence="1">Uncharacterized protein</fullName>
    </submittedName>
</protein>
<dbReference type="Proteomes" id="UP000009398">
    <property type="component" value="Segment"/>
</dbReference>
<proteinExistence type="predicted"/>
<dbReference type="KEGG" id="vg:14181787"/>
<accession>K7R9E7</accession>
<gene>
    <name evidence="1" type="ORF">MAR10_055</name>
</gene>
<dbReference type="RefSeq" id="YP_007111902.1">
    <property type="nucleotide sequence ID" value="NC_019713.1"/>
</dbReference>
<evidence type="ECO:0000313" key="2">
    <source>
        <dbReference type="Proteomes" id="UP000009398"/>
    </source>
</evidence>